<dbReference type="GO" id="GO:0003723">
    <property type="term" value="F:RNA binding"/>
    <property type="evidence" value="ECO:0007669"/>
    <property type="project" value="InterPro"/>
</dbReference>
<dbReference type="SUPFAM" id="SSF56672">
    <property type="entry name" value="DNA/RNA polymerases"/>
    <property type="match status" value="1"/>
</dbReference>
<evidence type="ECO:0000259" key="7">
    <source>
        <dbReference type="Pfam" id="PF00680"/>
    </source>
</evidence>
<keyword evidence="3" id="KW-0548">Nucleotidyltransferase</keyword>
<keyword evidence="4" id="KW-0547">Nucleotide-binding</keyword>
<evidence type="ECO:0000256" key="6">
    <source>
        <dbReference type="ARBA" id="ARBA00048744"/>
    </source>
</evidence>
<dbReference type="PRINTS" id="PR00914">
    <property type="entry name" value="LVIRUSRNAPOL"/>
</dbReference>
<sequence>METYCLKAVEEPDQELKDRILYIMEKAYSTVIWTLPDNYDSYLAFERAVSNLDLTSSPGYPYCLEKPTIGQWLEHDGLHPSWRAMQRLWIDVQRVFNGTFDHIQKVFIKMEPHKVSKIVEQRWRLIIASALPVQVVWHMLFDYQNDKEIEQAYYIPSQQGLKLCGGHWKLYYQQWKQRGFDVGLDKSAWDWTAPGWALMLDLKFRLRMGRGSRMREWATTAAALYRDMFETSKLLMPEGYLLQQEFCGLMKSGCVNTISTNSHMQVMIHIAANQHGKVYPLPSCCGDDTLQCSTQCDDLEKYRRYGIFVKQVERGLEFVGHRFEHDGPKPAYYSKHLYKACYQEDDILPQYLDSMCRMYVKTPQFEVWENIASELGIKLFSREYYMYWYDVATD</sequence>
<dbReference type="InterPro" id="IPR001205">
    <property type="entry name" value="RNA-dir_pol_C"/>
</dbReference>
<evidence type="ECO:0000256" key="1">
    <source>
        <dbReference type="ARBA" id="ARBA00022484"/>
    </source>
</evidence>
<evidence type="ECO:0000256" key="3">
    <source>
        <dbReference type="ARBA" id="ARBA00022695"/>
    </source>
</evidence>
<dbReference type="InterPro" id="IPR043502">
    <property type="entry name" value="DNA/RNA_pol_sf"/>
</dbReference>
<proteinExistence type="predicted"/>
<comment type="catalytic activity">
    <reaction evidence="6">
        <text>RNA(n) + a ribonucleoside 5'-triphosphate = RNA(n+1) + diphosphate</text>
        <dbReference type="Rhea" id="RHEA:21248"/>
        <dbReference type="Rhea" id="RHEA-COMP:14527"/>
        <dbReference type="Rhea" id="RHEA-COMP:17342"/>
        <dbReference type="ChEBI" id="CHEBI:33019"/>
        <dbReference type="ChEBI" id="CHEBI:61557"/>
        <dbReference type="ChEBI" id="CHEBI:140395"/>
        <dbReference type="EC" id="2.7.7.48"/>
    </reaction>
</comment>
<name>A0A6B9KH09_9VIRU</name>
<dbReference type="GO" id="GO:0000166">
    <property type="term" value="F:nucleotide binding"/>
    <property type="evidence" value="ECO:0007669"/>
    <property type="project" value="UniProtKB-KW"/>
</dbReference>
<dbReference type="EMBL" id="MN661089">
    <property type="protein sequence ID" value="QHA33888.1"/>
    <property type="molecule type" value="Genomic_RNA"/>
</dbReference>
<reference evidence="8" key="1">
    <citation type="submission" date="2019-10" db="EMBL/GenBank/DDBJ databases">
        <authorList>
            <person name="Nitsche A."/>
            <person name="Hankeln T."/>
            <person name="Acosta O."/>
            <person name="Velez I.D."/>
            <person name="Schiemann D.J."/>
        </authorList>
    </citation>
    <scope>NUCLEOTIDE SEQUENCE</scope>
    <source>
        <strain evidence="8">Cx 1773-43</strain>
    </source>
</reference>
<keyword evidence="2" id="KW-0808">Transferase</keyword>
<dbReference type="GO" id="GO:0006351">
    <property type="term" value="P:DNA-templated transcription"/>
    <property type="evidence" value="ECO:0007669"/>
    <property type="project" value="InterPro"/>
</dbReference>
<organism evidence="8">
    <name type="scientific">Atrato Sobemo-like virus 2</name>
    <dbReference type="NCBI Taxonomy" id="2689348"/>
    <lineage>
        <taxon>Viruses</taxon>
        <taxon>Riboviria</taxon>
        <taxon>Orthornavirae</taxon>
        <taxon>Pisuviricota</taxon>
        <taxon>Pisoniviricetes</taxon>
        <taxon>Sobelivirales</taxon>
        <taxon>Solemoviridae</taxon>
    </lineage>
</organism>
<protein>
    <submittedName>
        <fullName evidence="8">RdRp</fullName>
    </submittedName>
</protein>
<feature type="domain" description="RNA-directed RNA polymerase C-terminal" evidence="7">
    <location>
        <begin position="47"/>
        <end position="290"/>
    </location>
</feature>
<dbReference type="GO" id="GO:0003968">
    <property type="term" value="F:RNA-directed RNA polymerase activity"/>
    <property type="evidence" value="ECO:0007669"/>
    <property type="project" value="UniProtKB-KW"/>
</dbReference>
<keyword evidence="5" id="KW-0693">Viral RNA replication</keyword>
<dbReference type="Pfam" id="PF00680">
    <property type="entry name" value="RdRP_1"/>
    <property type="match status" value="1"/>
</dbReference>
<keyword evidence="1" id="KW-0696">RNA-directed RNA polymerase</keyword>
<dbReference type="InterPro" id="IPR001795">
    <property type="entry name" value="RNA-dir_pol_luteovirus"/>
</dbReference>
<evidence type="ECO:0000256" key="4">
    <source>
        <dbReference type="ARBA" id="ARBA00022741"/>
    </source>
</evidence>
<accession>A0A6B9KH09</accession>
<evidence type="ECO:0000256" key="5">
    <source>
        <dbReference type="ARBA" id="ARBA00022953"/>
    </source>
</evidence>
<evidence type="ECO:0000256" key="2">
    <source>
        <dbReference type="ARBA" id="ARBA00022679"/>
    </source>
</evidence>
<evidence type="ECO:0000313" key="8">
    <source>
        <dbReference type="EMBL" id="QHA33888.1"/>
    </source>
</evidence>